<name>A0A645AN46_9ZZZZ</name>
<sequence length="130" mass="15309">MARRFRALDQIEAQEQIHLFGRYGLPRFNEHRTAREIHRFHLGSGFFLRARGFNSVGNIGRLQVSFVNRFAQRFEPDRIGRQRQTALDFGKNGRLIALRYARAEFLFQRGKHELLQGVDIRVARIQQNVT</sequence>
<proteinExistence type="predicted"/>
<organism evidence="1">
    <name type="scientific">bioreactor metagenome</name>
    <dbReference type="NCBI Taxonomy" id="1076179"/>
    <lineage>
        <taxon>unclassified sequences</taxon>
        <taxon>metagenomes</taxon>
        <taxon>ecological metagenomes</taxon>
    </lineage>
</organism>
<comment type="caution">
    <text evidence="1">The sequence shown here is derived from an EMBL/GenBank/DDBJ whole genome shotgun (WGS) entry which is preliminary data.</text>
</comment>
<accession>A0A645AN46</accession>
<gene>
    <name evidence="1" type="ORF">SDC9_101245</name>
</gene>
<protein>
    <submittedName>
        <fullName evidence="1">Uncharacterized protein</fullName>
    </submittedName>
</protein>
<dbReference type="AlphaFoldDB" id="A0A645AN46"/>
<evidence type="ECO:0000313" key="1">
    <source>
        <dbReference type="EMBL" id="MPM54467.1"/>
    </source>
</evidence>
<reference evidence="1" key="1">
    <citation type="submission" date="2019-08" db="EMBL/GenBank/DDBJ databases">
        <authorList>
            <person name="Kucharzyk K."/>
            <person name="Murdoch R.W."/>
            <person name="Higgins S."/>
            <person name="Loffler F."/>
        </authorList>
    </citation>
    <scope>NUCLEOTIDE SEQUENCE</scope>
</reference>
<dbReference type="EMBL" id="VSSQ01014814">
    <property type="protein sequence ID" value="MPM54467.1"/>
    <property type="molecule type" value="Genomic_DNA"/>
</dbReference>